<evidence type="ECO:0000313" key="2">
    <source>
        <dbReference type="EMBL" id="OBS24641.1"/>
    </source>
</evidence>
<dbReference type="EMBL" id="LYXU01000002">
    <property type="protein sequence ID" value="OBS24641.1"/>
    <property type="molecule type" value="Genomic_DNA"/>
</dbReference>
<name>A0A1B8AWA1_FUSPO</name>
<evidence type="ECO:0000256" key="1">
    <source>
        <dbReference type="SAM" id="MobiDB-lite"/>
    </source>
</evidence>
<organism evidence="2 3">
    <name type="scientific">Fusarium poae</name>
    <dbReference type="NCBI Taxonomy" id="36050"/>
    <lineage>
        <taxon>Eukaryota</taxon>
        <taxon>Fungi</taxon>
        <taxon>Dikarya</taxon>
        <taxon>Ascomycota</taxon>
        <taxon>Pezizomycotina</taxon>
        <taxon>Sordariomycetes</taxon>
        <taxon>Hypocreomycetidae</taxon>
        <taxon>Hypocreales</taxon>
        <taxon>Nectriaceae</taxon>
        <taxon>Fusarium</taxon>
    </lineage>
</organism>
<dbReference type="OMA" id="RQNMEDR"/>
<sequence>MSLPRRFSISIDGKPVVMPREDPEQMPQAKTADYGGQPAVFEILGDHLISGPFAMGRRNMEDRSLHPKSVVWCPMEHMNELQPVQVEMREDGPELSFNGCRLALIEGQVVCPLIPEMAPSQRVEIRPE</sequence>
<accession>A0A1B8AWA1</accession>
<evidence type="ECO:0000313" key="3">
    <source>
        <dbReference type="Proteomes" id="UP000091967"/>
    </source>
</evidence>
<keyword evidence="3" id="KW-1185">Reference proteome</keyword>
<dbReference type="Gene3D" id="2.80.10.50">
    <property type="match status" value="1"/>
</dbReference>
<gene>
    <name evidence="2" type="ORF">FPOA_05181</name>
</gene>
<dbReference type="Proteomes" id="UP000091967">
    <property type="component" value="Unassembled WGS sequence"/>
</dbReference>
<reference evidence="2 3" key="1">
    <citation type="submission" date="2016-06" db="EMBL/GenBank/DDBJ databases">
        <title>Living apart together: crosstalk between the core and supernumerary genomes in a fungal plant pathogen.</title>
        <authorList>
            <person name="Vanheule A."/>
            <person name="Audenaert K."/>
            <person name="Warris S."/>
            <person name="Van De Geest H."/>
            <person name="Schijlen E."/>
            <person name="Hofte M."/>
            <person name="De Saeger S."/>
            <person name="Haesaert G."/>
            <person name="Waalwijk C."/>
            <person name="Van Der Lee T."/>
        </authorList>
    </citation>
    <scope>NUCLEOTIDE SEQUENCE [LARGE SCALE GENOMIC DNA]</scope>
    <source>
        <strain evidence="2 3">2516</strain>
    </source>
</reference>
<feature type="region of interest" description="Disordered" evidence="1">
    <location>
        <begin position="1"/>
        <end position="33"/>
    </location>
</feature>
<protein>
    <submittedName>
        <fullName evidence="2">Uncharacterized protein</fullName>
    </submittedName>
</protein>
<comment type="caution">
    <text evidence="2">The sequence shown here is derived from an EMBL/GenBank/DDBJ whole genome shotgun (WGS) entry which is preliminary data.</text>
</comment>
<dbReference type="AlphaFoldDB" id="A0A1B8AWA1"/>
<proteinExistence type="predicted"/>